<comment type="subcellular location">
    <subcellularLocation>
        <location evidence="1">Membrane</location>
        <topology evidence="1">Multi-pass membrane protein</topology>
    </subcellularLocation>
</comment>
<keyword evidence="9" id="KW-1185">Reference proteome</keyword>
<evidence type="ECO:0000313" key="9">
    <source>
        <dbReference type="Proteomes" id="UP000809137"/>
    </source>
</evidence>
<evidence type="ECO:0000256" key="6">
    <source>
        <dbReference type="SAM" id="Phobius"/>
    </source>
</evidence>
<keyword evidence="3 6" id="KW-0812">Transmembrane</keyword>
<dbReference type="PANTHER" id="PTHR42718:SF9">
    <property type="entry name" value="MAJOR FACILITATOR SUPERFAMILY MULTIDRUG TRANSPORTER MFSC"/>
    <property type="match status" value="1"/>
</dbReference>
<feature type="transmembrane region" description="Helical" evidence="6">
    <location>
        <begin position="208"/>
        <end position="228"/>
    </location>
</feature>
<keyword evidence="5 6" id="KW-0472">Membrane</keyword>
<feature type="transmembrane region" description="Helical" evidence="6">
    <location>
        <begin position="87"/>
        <end position="104"/>
    </location>
</feature>
<dbReference type="InterPro" id="IPR020846">
    <property type="entry name" value="MFS_dom"/>
</dbReference>
<dbReference type="SUPFAM" id="SSF103473">
    <property type="entry name" value="MFS general substrate transporter"/>
    <property type="match status" value="1"/>
</dbReference>
<dbReference type="Pfam" id="PF07690">
    <property type="entry name" value="MFS_1"/>
    <property type="match status" value="1"/>
</dbReference>
<feature type="transmembrane region" description="Helical" evidence="6">
    <location>
        <begin position="173"/>
        <end position="196"/>
    </location>
</feature>
<feature type="transmembrane region" description="Helical" evidence="6">
    <location>
        <begin position="344"/>
        <end position="365"/>
    </location>
</feature>
<dbReference type="Proteomes" id="UP000809137">
    <property type="component" value="Unassembled WGS sequence"/>
</dbReference>
<dbReference type="GeneID" id="84692019"/>
<feature type="transmembrane region" description="Helical" evidence="6">
    <location>
        <begin position="110"/>
        <end position="134"/>
    </location>
</feature>
<evidence type="ECO:0000256" key="2">
    <source>
        <dbReference type="ARBA" id="ARBA00022448"/>
    </source>
</evidence>
<evidence type="ECO:0000256" key="3">
    <source>
        <dbReference type="ARBA" id="ARBA00022692"/>
    </source>
</evidence>
<gene>
    <name evidence="8" type="ORF">JJB79_13120</name>
</gene>
<dbReference type="InterPro" id="IPR011701">
    <property type="entry name" value="MFS"/>
</dbReference>
<evidence type="ECO:0000259" key="7">
    <source>
        <dbReference type="PROSITE" id="PS50850"/>
    </source>
</evidence>
<accession>A0ABS1Z8R2</accession>
<dbReference type="PANTHER" id="PTHR42718">
    <property type="entry name" value="MAJOR FACILITATOR SUPERFAMILY MULTIDRUG TRANSPORTER MFSC"/>
    <property type="match status" value="1"/>
</dbReference>
<dbReference type="InterPro" id="IPR036259">
    <property type="entry name" value="MFS_trans_sf"/>
</dbReference>
<feature type="domain" description="Major facilitator superfamily (MFS) profile" evidence="7">
    <location>
        <begin position="21"/>
        <end position="519"/>
    </location>
</feature>
<feature type="transmembrane region" description="Helical" evidence="6">
    <location>
        <begin position="313"/>
        <end position="337"/>
    </location>
</feature>
<feature type="transmembrane region" description="Helical" evidence="6">
    <location>
        <begin position="281"/>
        <end position="301"/>
    </location>
</feature>
<protein>
    <submittedName>
        <fullName evidence="8">MFS transporter</fullName>
    </submittedName>
</protein>
<keyword evidence="2" id="KW-0813">Transport</keyword>
<evidence type="ECO:0000256" key="4">
    <source>
        <dbReference type="ARBA" id="ARBA00022989"/>
    </source>
</evidence>
<name>A0ABS1Z8R2_9GAMM</name>
<proteinExistence type="predicted"/>
<sequence length="534" mass="57702">MTASPAAPPAPHPFTLRLALGLAGVLIAALTSGFNDRVTDIALADIRAAIGISHDRGSWIVSGYQAAEVAAMMIAPWFAVTFSLRRFALVVSAGFMLCGLVLPLTQDATLFIALRVLQGIFGGALPPLLMTVALRFLPPPIKLYGLGAYALTATFGPNMAASLAAFWTDEVGWTFVFWQVVPAMLLAMTLIAWGLPQDPLRLERFRQIDLFGMLTGCAGMALLILALTQGERLDWLSSPLFTAMLLGALALLTVFLINEWFHPLPLFRLQMLRRSNLAHGLLALMAVLILALSGSALPSLYFGQVEGFRTLQFAPLALTVGLPQLLIAPLIAALLNIRRVDCRWVLCCGVLLLVTACLLGTQITTDWARQNFWLMQILQAFGQPMVILPVLMSATSVVAPPEGPFASAMFNTVRGFSSIAASTLVEWFISHREQFHSHVLVDQAASRSWLMTATSSAQAGSSTPLLPDGSASSVQNLSGFAALLKHQALVLSLSDAWLMLTTFGALLLLLTLCLAHRVWPPQTLIQPVTPRREN</sequence>
<feature type="transmembrane region" description="Helical" evidence="6">
    <location>
        <begin position="496"/>
        <end position="515"/>
    </location>
</feature>
<evidence type="ECO:0000313" key="8">
    <source>
        <dbReference type="EMBL" id="MBM0748353.1"/>
    </source>
</evidence>
<keyword evidence="4 6" id="KW-1133">Transmembrane helix</keyword>
<dbReference type="Gene3D" id="1.20.1250.20">
    <property type="entry name" value="MFS general substrate transporter like domains"/>
    <property type="match status" value="1"/>
</dbReference>
<dbReference type="RefSeq" id="WP_039379394.1">
    <property type="nucleotide sequence ID" value="NZ_CP083448.1"/>
</dbReference>
<organism evidence="8 9">
    <name type="scientific">Pantoea eucrina</name>
    <dbReference type="NCBI Taxonomy" id="472693"/>
    <lineage>
        <taxon>Bacteria</taxon>
        <taxon>Pseudomonadati</taxon>
        <taxon>Pseudomonadota</taxon>
        <taxon>Gammaproteobacteria</taxon>
        <taxon>Enterobacterales</taxon>
        <taxon>Erwiniaceae</taxon>
        <taxon>Pantoea</taxon>
    </lineage>
</organism>
<dbReference type="PROSITE" id="PS50850">
    <property type="entry name" value="MFS"/>
    <property type="match status" value="1"/>
</dbReference>
<comment type="caution">
    <text evidence="8">The sequence shown here is derived from an EMBL/GenBank/DDBJ whole genome shotgun (WGS) entry which is preliminary data.</text>
</comment>
<evidence type="ECO:0000256" key="5">
    <source>
        <dbReference type="ARBA" id="ARBA00023136"/>
    </source>
</evidence>
<reference evidence="8 9" key="1">
    <citation type="submission" date="2021-01" db="EMBL/GenBank/DDBJ databases">
        <title>Complete genome sequence of Pantoea eucrina OB49, a heavy metal tolerant bacterium with PGPR potential isolated from wheat in Algeria.</title>
        <authorList>
            <person name="Lekired A."/>
            <person name="Ouzari I.H."/>
        </authorList>
    </citation>
    <scope>NUCLEOTIDE SEQUENCE [LARGE SCALE GENOMIC DNA]</scope>
    <source>
        <strain evidence="8 9">OB49</strain>
    </source>
</reference>
<dbReference type="EMBL" id="JAFCXS010000009">
    <property type="protein sequence ID" value="MBM0748353.1"/>
    <property type="molecule type" value="Genomic_DNA"/>
</dbReference>
<feature type="transmembrane region" description="Helical" evidence="6">
    <location>
        <begin position="146"/>
        <end position="167"/>
    </location>
</feature>
<evidence type="ECO:0000256" key="1">
    <source>
        <dbReference type="ARBA" id="ARBA00004141"/>
    </source>
</evidence>
<feature type="transmembrane region" description="Helical" evidence="6">
    <location>
        <begin position="240"/>
        <end position="261"/>
    </location>
</feature>